<keyword evidence="10" id="KW-0506">mRNA capping</keyword>
<dbReference type="PANTHER" id="PTHR16121">
    <property type="entry name" value="CAP-SPECIFIC MRNA (NUCLEOSIDE-2'-O-)-METHYLTRANSFERASE 1-RELATED"/>
    <property type="match status" value="1"/>
</dbReference>
<dbReference type="GO" id="GO:0006370">
    <property type="term" value="P:7-methylguanosine mRNA capping"/>
    <property type="evidence" value="ECO:0007669"/>
    <property type="project" value="UniProtKB-KW"/>
</dbReference>
<protein>
    <recommendedName>
        <fullName evidence="4">Cap-specific mRNA (nucleoside-2'-O-)-methyltransferase 2</fullName>
        <ecNumber evidence="3">2.1.1.296</ecNumber>
    </recommendedName>
    <alternativeName>
        <fullName evidence="15">Cap methyltransferase 2</fullName>
    </alternativeName>
    <alternativeName>
        <fullName evidence="13">Cap2 2'O-ribose methyltransferase 2</fullName>
    </alternativeName>
    <alternativeName>
        <fullName evidence="14">FtsJ methyltransferase domain-containing protein 1</fullName>
    </alternativeName>
</protein>
<evidence type="ECO:0000256" key="11">
    <source>
        <dbReference type="ARBA" id="ARBA00023242"/>
    </source>
</evidence>
<name>A0AAV2ZVL2_PYXAD</name>
<keyword evidence="7" id="KW-0507">mRNA processing</keyword>
<evidence type="ECO:0000256" key="14">
    <source>
        <dbReference type="ARBA" id="ARBA00078839"/>
    </source>
</evidence>
<dbReference type="GO" id="GO:0005634">
    <property type="term" value="C:nucleus"/>
    <property type="evidence" value="ECO:0007669"/>
    <property type="project" value="UniProtKB-SubCell"/>
</dbReference>
<evidence type="ECO:0000256" key="1">
    <source>
        <dbReference type="ARBA" id="ARBA00004123"/>
    </source>
</evidence>
<dbReference type="EC" id="2.1.1.296" evidence="3"/>
<evidence type="ECO:0000256" key="12">
    <source>
        <dbReference type="ARBA" id="ARBA00049477"/>
    </source>
</evidence>
<feature type="binding site" evidence="16">
    <location>
        <position position="149"/>
    </location>
    <ligand>
        <name>S-adenosyl-L-methionine</name>
        <dbReference type="ChEBI" id="CHEBI:59789"/>
    </ligand>
</feature>
<keyword evidence="5" id="KW-0963">Cytoplasm</keyword>
<dbReference type="Gene3D" id="3.40.50.12760">
    <property type="match status" value="2"/>
</dbReference>
<keyword evidence="6 16" id="KW-0489">Methyltransferase</keyword>
<dbReference type="AlphaFoldDB" id="A0AAV2ZVL2"/>
<dbReference type="PROSITE" id="PS51614">
    <property type="entry name" value="SAM_MT_ADRIFT"/>
    <property type="match status" value="1"/>
</dbReference>
<evidence type="ECO:0000256" key="5">
    <source>
        <dbReference type="ARBA" id="ARBA00022490"/>
    </source>
</evidence>
<evidence type="ECO:0000256" key="15">
    <source>
        <dbReference type="ARBA" id="ARBA00081266"/>
    </source>
</evidence>
<keyword evidence="19" id="KW-1185">Reference proteome</keyword>
<evidence type="ECO:0000256" key="13">
    <source>
        <dbReference type="ARBA" id="ARBA00075600"/>
    </source>
</evidence>
<feature type="active site" description="Proton acceptor" evidence="16">
    <location>
        <position position="257"/>
    </location>
</feature>
<evidence type="ECO:0000256" key="8">
    <source>
        <dbReference type="ARBA" id="ARBA00022679"/>
    </source>
</evidence>
<keyword evidence="11" id="KW-0539">Nucleus</keyword>
<evidence type="ECO:0000256" key="10">
    <source>
        <dbReference type="ARBA" id="ARBA00023042"/>
    </source>
</evidence>
<evidence type="ECO:0000256" key="16">
    <source>
        <dbReference type="PROSITE-ProRule" id="PRU00946"/>
    </source>
</evidence>
<evidence type="ECO:0000313" key="19">
    <source>
        <dbReference type="Proteomes" id="UP001181693"/>
    </source>
</evidence>
<dbReference type="Pfam" id="PF01728">
    <property type="entry name" value="FtsJ"/>
    <property type="match status" value="1"/>
</dbReference>
<dbReference type="GO" id="GO:0120550">
    <property type="term" value="F:methyltransferase cap2 activity"/>
    <property type="evidence" value="ECO:0007669"/>
    <property type="project" value="UniProtKB-EC"/>
</dbReference>
<evidence type="ECO:0000256" key="6">
    <source>
        <dbReference type="ARBA" id="ARBA00022603"/>
    </source>
</evidence>
<dbReference type="SUPFAM" id="SSF53335">
    <property type="entry name" value="S-adenosyl-L-methionine-dependent methyltransferases"/>
    <property type="match status" value="1"/>
</dbReference>
<dbReference type="GO" id="GO:0005737">
    <property type="term" value="C:cytoplasm"/>
    <property type="evidence" value="ECO:0007669"/>
    <property type="project" value="UniProtKB-SubCell"/>
</dbReference>
<dbReference type="InterPro" id="IPR025807">
    <property type="entry name" value="Adrift-typ_MeTrfase"/>
</dbReference>
<dbReference type="PANTHER" id="PTHR16121:SF2">
    <property type="entry name" value="CAP-SPECIFIC MRNA (NUCLEOSIDE-2'-O-)-METHYLTRANSFERASE 2"/>
    <property type="match status" value="1"/>
</dbReference>
<keyword evidence="8 16" id="KW-0808">Transferase</keyword>
<dbReference type="InterPro" id="IPR002877">
    <property type="entry name" value="RNA_MeTrfase_FtsJ_dom"/>
</dbReference>
<comment type="caution">
    <text evidence="18">The sequence shown here is derived from an EMBL/GenBank/DDBJ whole genome shotgun (WGS) entry which is preliminary data.</text>
</comment>
<feature type="domain" description="Adrift-type SAM-dependent 2'-O-MTase" evidence="17">
    <location>
        <begin position="91"/>
        <end position="304"/>
    </location>
</feature>
<reference evidence="18" key="1">
    <citation type="thesis" date="2020" institute="ProQuest LLC" country="789 East Eisenhower Parkway, Ann Arbor, MI, USA">
        <title>Comparative Genomics and Chromosome Evolution.</title>
        <authorList>
            <person name="Mudd A.B."/>
        </authorList>
    </citation>
    <scope>NUCLEOTIDE SEQUENCE</scope>
    <source>
        <strain evidence="18">1538</strain>
        <tissue evidence="18">Blood</tissue>
    </source>
</reference>
<evidence type="ECO:0000256" key="9">
    <source>
        <dbReference type="ARBA" id="ARBA00022691"/>
    </source>
</evidence>
<comment type="subcellular location">
    <subcellularLocation>
        <location evidence="2">Cytoplasm</location>
    </subcellularLocation>
    <subcellularLocation>
        <location evidence="1">Nucleus</location>
    </subcellularLocation>
</comment>
<sequence length="719" mass="81689">MSGGDFPPEIESLFQKRYSYTKDPTWHLPDPSEVLTSEHQEFPHLLTLKESLNKVKNLLSDKKLDEWHQHTSYTNKAGRVVPEVRKQANAELCTQAWCKFHEIVATYQLIPNSALWDSELNSVHLCEAPGAFIASLNHYVKTQELHCDWTWVANTLNPYHEANNGMVMIADDRLIANTLPWWYFGPDNTGDIMTLKYLNGLQQFLGNVSAVHLVTADGSFDCQGNPGEQEPLVYPLHYCEVVTCLSTLSPGGSFVLKMFTLFQHSSVNLMYLLNCCFQEVHVIKPGTSKAGNSEVYVVGLGYVGRAVIQELLNKMTAHYEQEVSGKALFPHKSLPESFLECHWKCCSFFHQHQTQTILENLHLFSYMEEKDQTHLDYLREAAVLYYLQTFQINFIPRKHWLVRKPRVGCSLNARWLGTRNRRSDTYNERKRLEALSWDEKVERGYFASWLEDHIQAGTKNGCLLEGSRSGLRYQDWYLLQGPPLTRIQSSSFCDGELLNTLNETIESCGGSLPECPSCAVSDCLVSELLQRVGNGHHILVIGAFPLFEAVKQRYAEVIFVESSAPQQPISVLHDGDPLYQRQLLSTVLRALEQLPSHGTLVLPVLSSLTRFMAGLVYILYHCFQVIGFSCPTGYLTPGSNAVLLCWGYHPLPMEAYQHLQDLFTDTALTGSGVQQVLEFVPIEDLLIGPFLEFLWDLNAAIIRHNLHLIGQREQKKEFP</sequence>
<feature type="binding site" evidence="16">
    <location>
        <position position="130"/>
    </location>
    <ligand>
        <name>S-adenosyl-L-methionine</name>
        <dbReference type="ChEBI" id="CHEBI:59789"/>
    </ligand>
</feature>
<dbReference type="InterPro" id="IPR050851">
    <property type="entry name" value="mRNA_Cap_2O-Ribose_MeTrfase"/>
</dbReference>
<comment type="catalytic activity">
    <reaction evidence="12">
        <text>a 5'-end (N(7)-methyl 5'-triphosphoguanosine)-(2'-O-methyl-ribonucleoside)-(ribonucleotide) in mRNA + S-adenosyl-L-methionine = a 5'-end (N(7)-methyl 5'-triphosphoguanosine)-(2'-O-methyl-ribonucleoside)-(2'-O-methyl-ribonucleotide) in mRNA + S-adenosyl-L-homocysteine + H(+)</text>
        <dbReference type="Rhea" id="RHEA:67024"/>
        <dbReference type="Rhea" id="RHEA-COMP:17169"/>
        <dbReference type="Rhea" id="RHEA-COMP:17170"/>
        <dbReference type="ChEBI" id="CHEBI:15378"/>
        <dbReference type="ChEBI" id="CHEBI:57856"/>
        <dbReference type="ChEBI" id="CHEBI:59789"/>
        <dbReference type="ChEBI" id="CHEBI:167612"/>
        <dbReference type="ChEBI" id="CHEBI:167614"/>
        <dbReference type="EC" id="2.1.1.296"/>
    </reaction>
</comment>
<dbReference type="EMBL" id="DYDO01000010">
    <property type="protein sequence ID" value="DBA16700.1"/>
    <property type="molecule type" value="Genomic_DNA"/>
</dbReference>
<evidence type="ECO:0000256" key="3">
    <source>
        <dbReference type="ARBA" id="ARBA00012770"/>
    </source>
</evidence>
<organism evidence="18 19">
    <name type="scientific">Pyxicephalus adspersus</name>
    <name type="common">African bullfrog</name>
    <dbReference type="NCBI Taxonomy" id="30357"/>
    <lineage>
        <taxon>Eukaryota</taxon>
        <taxon>Metazoa</taxon>
        <taxon>Chordata</taxon>
        <taxon>Craniata</taxon>
        <taxon>Vertebrata</taxon>
        <taxon>Euteleostomi</taxon>
        <taxon>Amphibia</taxon>
        <taxon>Batrachia</taxon>
        <taxon>Anura</taxon>
        <taxon>Neobatrachia</taxon>
        <taxon>Ranoidea</taxon>
        <taxon>Pyxicephalidae</taxon>
        <taxon>Pyxicephalinae</taxon>
        <taxon>Pyxicephalus</taxon>
    </lineage>
</organism>
<keyword evidence="9 16" id="KW-0949">S-adenosyl-L-methionine</keyword>
<accession>A0AAV2ZVL2</accession>
<evidence type="ECO:0000313" key="18">
    <source>
        <dbReference type="EMBL" id="DBA16700.1"/>
    </source>
</evidence>
<dbReference type="GO" id="GO:0004483">
    <property type="term" value="F:methyltransferase cap1 activity"/>
    <property type="evidence" value="ECO:0007669"/>
    <property type="project" value="UniProtKB-ARBA"/>
</dbReference>
<gene>
    <name evidence="18" type="ORF">GDO54_002243</name>
</gene>
<evidence type="ECO:0000256" key="4">
    <source>
        <dbReference type="ARBA" id="ARBA00021134"/>
    </source>
</evidence>
<evidence type="ECO:0000259" key="17">
    <source>
        <dbReference type="PROSITE" id="PS51614"/>
    </source>
</evidence>
<evidence type="ECO:0000256" key="7">
    <source>
        <dbReference type="ARBA" id="ARBA00022664"/>
    </source>
</evidence>
<feature type="binding site" evidence="16">
    <location>
        <position position="217"/>
    </location>
    <ligand>
        <name>S-adenosyl-L-methionine</name>
        <dbReference type="ChEBI" id="CHEBI:59789"/>
    </ligand>
</feature>
<dbReference type="FunFam" id="3.40.50.12760:FF:000002">
    <property type="entry name" value="Cap methyltransferase 2"/>
    <property type="match status" value="1"/>
</dbReference>
<dbReference type="GO" id="GO:0032259">
    <property type="term" value="P:methylation"/>
    <property type="evidence" value="ECO:0007669"/>
    <property type="project" value="UniProtKB-KW"/>
</dbReference>
<evidence type="ECO:0000256" key="2">
    <source>
        <dbReference type="ARBA" id="ARBA00004496"/>
    </source>
</evidence>
<dbReference type="InterPro" id="IPR029063">
    <property type="entry name" value="SAM-dependent_MTases_sf"/>
</dbReference>
<dbReference type="Proteomes" id="UP001181693">
    <property type="component" value="Unassembled WGS sequence"/>
</dbReference>
<proteinExistence type="predicted"/>